<protein>
    <submittedName>
        <fullName evidence="1">PcfJ-like protein</fullName>
    </submittedName>
</protein>
<evidence type="ECO:0000313" key="2">
    <source>
        <dbReference type="Proteomes" id="UP000181899"/>
    </source>
</evidence>
<keyword evidence="2" id="KW-1185">Reference proteome</keyword>
<accession>A0A1I4ZKY0</accession>
<evidence type="ECO:0000313" key="1">
    <source>
        <dbReference type="EMBL" id="SFN50817.1"/>
    </source>
</evidence>
<dbReference type="Proteomes" id="UP000181899">
    <property type="component" value="Unassembled WGS sequence"/>
</dbReference>
<name>A0A1I4ZKY0_9CLOT</name>
<organism evidence="1 2">
    <name type="scientific">Proteiniclasticum ruminis</name>
    <dbReference type="NCBI Taxonomy" id="398199"/>
    <lineage>
        <taxon>Bacteria</taxon>
        <taxon>Bacillati</taxon>
        <taxon>Bacillota</taxon>
        <taxon>Clostridia</taxon>
        <taxon>Eubacteriales</taxon>
        <taxon>Clostridiaceae</taxon>
        <taxon>Proteiniclasticum</taxon>
    </lineage>
</organism>
<reference evidence="1 2" key="1">
    <citation type="submission" date="2016-10" db="EMBL/GenBank/DDBJ databases">
        <authorList>
            <person name="de Groot N.N."/>
        </authorList>
    </citation>
    <scope>NUCLEOTIDE SEQUENCE [LARGE SCALE GENOMIC DNA]</scope>
    <source>
        <strain evidence="1 2">ML2</strain>
    </source>
</reference>
<dbReference type="Pfam" id="PF14284">
    <property type="entry name" value="PcfJ"/>
    <property type="match status" value="1"/>
</dbReference>
<proteinExistence type="predicted"/>
<dbReference type="EMBL" id="FOVK01000002">
    <property type="protein sequence ID" value="SFN50817.1"/>
    <property type="molecule type" value="Genomic_DNA"/>
</dbReference>
<dbReference type="AlphaFoldDB" id="A0A1I4ZKY0"/>
<sequence length="635" mass="74646">MIRVDKKVLKKIPVKDYINAAEVLNTLNSERYYLVNAYQHEEILVLDLYNNKNELGFRIFHTLGDWIVLEGNKWRKSGIERLFYYWPRYTLIAGKESMEVMRKYLKTENDPIEKLVELQEEIRKRRLAIVHKKEMDEIDTYMEHVKPIPEDFYKWIDDEVMKESRYIIYQYRKAKLMKGRCTHCESDVMVSGAKHNVKGKCPSCNSVITFKASGKFSLANDKGRARLVQSYPGGAVVREFSIWYRHENFSGGPRVDKSKNEYHRKIITDEYKIFHYGTFKSTDQVRWNNGALFDSYESPIYPGNIQEELKGTRFQYSGLWEMINSDAQFRPEDYLNTYLKGSAIEYLAKLGLHKLALAAIVQINGDGYYMYERTRWPKINLHGKTPTEVLGIGKYNFNRAVKLSASLNMLKILQLSESENLHIQDEHLLEIESRYSDRYSHQYEDFFRVAKLSTVHQVLKYTKDINFGDYMDYIDMAEKLNWNMRDRFVQFPRHFKEAHDQASALLDIKIQAAHNRSIAEFFKANSEKFNFDSEKYLIRLPMSAKEIAREGKVLHHCVGSYIERVASGERLILFIREKDKPHDPLYTMELEPETYMLIQVRGLNNAGVPKMVKTMISKHQVRLNKNKKKKATTAA</sequence>
<gene>
    <name evidence="1" type="ORF">SAMN04488695_10234</name>
</gene>
<dbReference type="InterPro" id="IPR025586">
    <property type="entry name" value="PcfJ"/>
</dbReference>